<dbReference type="AlphaFoldDB" id="A0AAP3SJR5"/>
<feature type="non-terminal residue" evidence="1">
    <location>
        <position position="1"/>
    </location>
</feature>
<dbReference type="Proteomes" id="UP001217776">
    <property type="component" value="Unassembled WGS sequence"/>
</dbReference>
<protein>
    <submittedName>
        <fullName evidence="1">Uncharacterized protein</fullName>
    </submittedName>
</protein>
<accession>A0AAP3SJR5</accession>
<proteinExistence type="predicted"/>
<evidence type="ECO:0000313" key="2">
    <source>
        <dbReference type="Proteomes" id="UP001217776"/>
    </source>
</evidence>
<name>A0AAP3SJR5_BACT4</name>
<reference evidence="1" key="1">
    <citation type="submission" date="2022-10" db="EMBL/GenBank/DDBJ databases">
        <title>Human gut microbiome strain richness.</title>
        <authorList>
            <person name="Chen-Liaw A."/>
        </authorList>
    </citation>
    <scope>NUCLEOTIDE SEQUENCE</scope>
    <source>
        <strain evidence="1">1001283st1_A3_1001283B150304_161114</strain>
    </source>
</reference>
<evidence type="ECO:0000313" key="1">
    <source>
        <dbReference type="EMBL" id="MDC2239235.1"/>
    </source>
</evidence>
<comment type="caution">
    <text evidence="1">The sequence shown here is derived from an EMBL/GenBank/DDBJ whole genome shotgun (WGS) entry which is preliminary data.</text>
</comment>
<gene>
    <name evidence="1" type="ORF">PO127_26160</name>
</gene>
<sequence length="1086" mass="120200">IYLSKLVEDTAQKLIHFLEGINVKGEAKMETLKVLGAAIFSDTATFEKSLSSSEFISGNPNGQGWAIYLKEFVNSGGIKELRTILEIDELDIRKRMRVYEMIVSQLLGENGTRLTTDMIEVLRIDKTNMRIYIDTQNGKLYNPFRTGDYIMVQQFDEGNFSVNKEYEFVVSGISADYITYSNFVGSENDVREGDTLVRVDSMTDVDRKGLIKHTSVEANGPYIDIVYGMKTDPENATRTRIGNLSGITTPYWRQLKDYGIFCDNGYFRGDFMLRSGEDIFTKFQVTDANIRAEINSVRYDVSEKDNYLKNASFVYDMTYWEHSTAVNVYSASGEMVNVNANLYSEKSNVSDIVLYNNQYMLRVKSSGVKQLNKDLNHKPDKVEKFDISLRYLCKTSGTIKVGFTSSALYVEESISANSDFTTKSWSGDWDGTGDFILEFSGDIYIKTLTLTTDSLESFKTEMNTVISTIDGRIDAYVEKTDNLEQTTTQMGISINGLTEDLKLYYKKSDAQNYIDSEIGVAIDGVNSTLESYYRSSEVDSMFLNIGNRIDGIDESLTLYASKTDTLERNYTDVGTRLSAAEGTLTNYAEFKSVTENSLTQVNQQLNALEGSLETTVRDMVAGEVSGAAQNLAAQLYASSEDILSRIKGYSQDGRITPAEKTDIISIYESIKSEMADTAVDAGTPSILEANSPVISRVLAFLDAGINTGETIKTNLRTAINALKTKYSNLKMGLFSTTYTLEGSSAAYPLLSSDSLQRISLLDADKQIYPLFKEYVTARNELANLGVEASREWIVKNQTTIDQTSTSIGLLVKKTEGGEVVNAASIIAAINESGDGEIKLVADKITLEGFATDNKGFSIENGYMTAKGGKIGGFEIDGYGLSNYSNADAFISIETQKTRTSGNQTLTAIRKAILGNGIPSIAGFETASMFQASGDDENIAVKINAYGSSTYDYKYGGKANYALVASGGCQWKLSEAGDTWCMPGVLGCVEIYTTNSGINLNRKWGNGISINRIALNAEREYEFYHNLGHTDYYFLAMPSVNWVDGYHEAIPSYTSIENNVFRILFRSGNNDKAKPAYFMVIIFGRPA</sequence>
<organism evidence="1 2">
    <name type="scientific">Bacteroides thetaiotaomicron</name>
    <dbReference type="NCBI Taxonomy" id="818"/>
    <lineage>
        <taxon>Bacteria</taxon>
        <taxon>Pseudomonadati</taxon>
        <taxon>Bacteroidota</taxon>
        <taxon>Bacteroidia</taxon>
        <taxon>Bacteroidales</taxon>
        <taxon>Bacteroidaceae</taxon>
        <taxon>Bacteroides</taxon>
    </lineage>
</organism>
<dbReference type="EMBL" id="JAQNVG010000084">
    <property type="protein sequence ID" value="MDC2239235.1"/>
    <property type="molecule type" value="Genomic_DNA"/>
</dbReference>